<dbReference type="InterPro" id="IPR001680">
    <property type="entry name" value="WD40_rpt"/>
</dbReference>
<dbReference type="InterPro" id="IPR036322">
    <property type="entry name" value="WD40_repeat_dom_sf"/>
</dbReference>
<feature type="repeat" description="WD" evidence="3">
    <location>
        <begin position="164"/>
        <end position="186"/>
    </location>
</feature>
<dbReference type="SMART" id="SM00320">
    <property type="entry name" value="WD40"/>
    <property type="match status" value="4"/>
</dbReference>
<protein>
    <submittedName>
        <fullName evidence="6">Mitotic checkpoint protein and poly(A)+ RNA export protein</fullName>
    </submittedName>
</protein>
<evidence type="ECO:0000256" key="1">
    <source>
        <dbReference type="ARBA" id="ARBA00022574"/>
    </source>
</evidence>
<evidence type="ECO:0000313" key="5">
    <source>
        <dbReference type="Proteomes" id="UP000887574"/>
    </source>
</evidence>
<evidence type="ECO:0000256" key="4">
    <source>
        <dbReference type="SAM" id="MobiDB-lite"/>
    </source>
</evidence>
<organism evidence="5 6">
    <name type="scientific">Ditylenchus dipsaci</name>
    <dbReference type="NCBI Taxonomy" id="166011"/>
    <lineage>
        <taxon>Eukaryota</taxon>
        <taxon>Metazoa</taxon>
        <taxon>Ecdysozoa</taxon>
        <taxon>Nematoda</taxon>
        <taxon>Chromadorea</taxon>
        <taxon>Rhabditida</taxon>
        <taxon>Tylenchina</taxon>
        <taxon>Tylenchomorpha</taxon>
        <taxon>Sphaerularioidea</taxon>
        <taxon>Anguinidae</taxon>
        <taxon>Anguininae</taxon>
        <taxon>Ditylenchus</taxon>
    </lineage>
</organism>
<dbReference type="InterPro" id="IPR015943">
    <property type="entry name" value="WD40/YVTN_repeat-like_dom_sf"/>
</dbReference>
<dbReference type="PRINTS" id="PR00320">
    <property type="entry name" value="GPROTEINBRPT"/>
</dbReference>
<dbReference type="AlphaFoldDB" id="A0A915D8Q8"/>
<proteinExistence type="predicted"/>
<name>A0A915D8Q8_9BILA</name>
<dbReference type="InterPro" id="IPR019775">
    <property type="entry name" value="WD40_repeat_CS"/>
</dbReference>
<feature type="region of interest" description="Disordered" evidence="4">
    <location>
        <begin position="1"/>
        <end position="55"/>
    </location>
</feature>
<sequence>MFGTTTSPFGAVNRSGGLFGSTQQSTNTLGSSLQQQSTSTQVNPQNPNNDIEVSQPPEDTVQALKFNPQVSGMPILLAAGSWDNTCRVWQVQENGTVEPKAMQNIGAPILSIDWVDDGSKLFIASADKQARVWDLGSNQVAVVGQHDEPVRSCHWVVASNYNCLMTGSWDRTLRFWDMRQLPTQNSLATIQLPERVYCSDVLFPMAVVGLANRHIKLYKLDGQPQEISDIESPLKFQSRCVAIFQNKLNNQPHGYALGSIEGRVAVQYVETVNPKDNFTFKCHRSPDLIQNFQEIYPVNDVAFHPQQNTLATVGGDGRYSFWDKDARTKLKSSEAMPMPITKCHVHAAGNIFAYATGYDWSRGHEGSVAGSGSKIFLHGCGEEMKARPKK</sequence>
<dbReference type="InterPro" id="IPR020472">
    <property type="entry name" value="WD40_PAC1"/>
</dbReference>
<dbReference type="Proteomes" id="UP000887574">
    <property type="component" value="Unplaced"/>
</dbReference>
<keyword evidence="1 3" id="KW-0853">WD repeat</keyword>
<dbReference type="SUPFAM" id="SSF50978">
    <property type="entry name" value="WD40 repeat-like"/>
    <property type="match status" value="1"/>
</dbReference>
<dbReference type="Pfam" id="PF00400">
    <property type="entry name" value="WD40"/>
    <property type="match status" value="4"/>
</dbReference>
<feature type="repeat" description="WD" evidence="3">
    <location>
        <begin position="102"/>
        <end position="143"/>
    </location>
</feature>
<evidence type="ECO:0000313" key="6">
    <source>
        <dbReference type="WBParaSite" id="jg16735"/>
    </source>
</evidence>
<keyword evidence="5" id="KW-1185">Reference proteome</keyword>
<keyword evidence="2" id="KW-0677">Repeat</keyword>
<reference evidence="6" key="1">
    <citation type="submission" date="2022-11" db="UniProtKB">
        <authorList>
            <consortium name="WormBaseParasite"/>
        </authorList>
    </citation>
    <scope>IDENTIFICATION</scope>
</reference>
<evidence type="ECO:0000256" key="2">
    <source>
        <dbReference type="ARBA" id="ARBA00022737"/>
    </source>
</evidence>
<accession>A0A915D8Q8</accession>
<dbReference type="PANTHER" id="PTHR10971">
    <property type="entry name" value="MRNA EXPORT FACTOR AND BUB3"/>
    <property type="match status" value="1"/>
</dbReference>
<evidence type="ECO:0000256" key="3">
    <source>
        <dbReference type="PROSITE-ProRule" id="PRU00221"/>
    </source>
</evidence>
<feature type="compositionally biased region" description="Polar residues" evidence="4">
    <location>
        <begin position="42"/>
        <end position="52"/>
    </location>
</feature>
<dbReference type="PROSITE" id="PS00678">
    <property type="entry name" value="WD_REPEATS_1"/>
    <property type="match status" value="2"/>
</dbReference>
<dbReference type="Gene3D" id="2.130.10.10">
    <property type="entry name" value="YVTN repeat-like/Quinoprotein amine dehydrogenase"/>
    <property type="match status" value="1"/>
</dbReference>
<dbReference type="PROSITE" id="PS50082">
    <property type="entry name" value="WD_REPEATS_2"/>
    <property type="match status" value="3"/>
</dbReference>
<feature type="compositionally biased region" description="Low complexity" evidence="4">
    <location>
        <begin position="20"/>
        <end position="41"/>
    </location>
</feature>
<feature type="repeat" description="WD" evidence="3">
    <location>
        <begin position="298"/>
        <end position="332"/>
    </location>
</feature>
<dbReference type="WBParaSite" id="jg16735">
    <property type="protein sequence ID" value="jg16735"/>
    <property type="gene ID" value="jg16735"/>
</dbReference>